<accession>A0A3B0UZY6</accession>
<evidence type="ECO:0008006" key="2">
    <source>
        <dbReference type="Google" id="ProtNLM"/>
    </source>
</evidence>
<dbReference type="AlphaFoldDB" id="A0A3B0UZY6"/>
<evidence type="ECO:0000313" key="1">
    <source>
        <dbReference type="EMBL" id="VAW33703.1"/>
    </source>
</evidence>
<proteinExistence type="predicted"/>
<sequence>MYFEKFVDQTRPFAIFESQLVWPFYQSPQQAQRQLTDWTRTGKLLQLRRGLYAFLPPYAAERPMSYVVANQLVQPSYVSLQAGLSYYGMIPEQVAAVTNVTTKRPQKLSNTFGHFWYRHLKTDLFFGFRYWQVTKTQYAFIATPEKVLLDLIYLTPNGDDEAYIRELRLQNLDVVDVERLRQFVARANKPKLKRALPHLLALIREELEGYVPL</sequence>
<name>A0A3B0UZY6_9ZZZZ</name>
<dbReference type="EMBL" id="UOEU01000475">
    <property type="protein sequence ID" value="VAW33703.1"/>
    <property type="molecule type" value="Genomic_DNA"/>
</dbReference>
<organism evidence="1">
    <name type="scientific">hydrothermal vent metagenome</name>
    <dbReference type="NCBI Taxonomy" id="652676"/>
    <lineage>
        <taxon>unclassified sequences</taxon>
        <taxon>metagenomes</taxon>
        <taxon>ecological metagenomes</taxon>
    </lineage>
</organism>
<reference evidence="1" key="1">
    <citation type="submission" date="2018-06" db="EMBL/GenBank/DDBJ databases">
        <authorList>
            <person name="Zhirakovskaya E."/>
        </authorList>
    </citation>
    <scope>NUCLEOTIDE SEQUENCE</scope>
</reference>
<gene>
    <name evidence="1" type="ORF">MNBD_CHLOROFLEXI01-1135</name>
</gene>
<protein>
    <recommendedName>
        <fullName evidence="2">Transcriptional regulator, AbiEi antitoxin, Type IV TA system</fullName>
    </recommendedName>
</protein>